<reference evidence="3 4" key="1">
    <citation type="journal article" date="2001" name="Int. J. Syst. Evol. Microbiol.">
        <title>Agreia bicolorata gen. nov., sp. nov., to accommodate actinobacteria isolated from narrow reed grass infected by the nematode Heteroanguina graminophila.</title>
        <authorList>
            <person name="Evtushenko L.I."/>
            <person name="Dorofeeva L.V."/>
            <person name="Dobrovolskaya T.G."/>
            <person name="Streshinskaya G.M."/>
            <person name="Subbotin S.A."/>
            <person name="Tiedje J.M."/>
        </authorList>
    </citation>
    <scope>NUCLEOTIDE SEQUENCE [LARGE SCALE GENOMIC DNA]</scope>
    <source>
        <strain evidence="3 4">VKM Ac-1804</strain>
    </source>
</reference>
<organism evidence="3 4">
    <name type="scientific">Agreia bicolorata</name>
    <dbReference type="NCBI Taxonomy" id="110935"/>
    <lineage>
        <taxon>Bacteria</taxon>
        <taxon>Bacillati</taxon>
        <taxon>Actinomycetota</taxon>
        <taxon>Actinomycetes</taxon>
        <taxon>Micrococcales</taxon>
        <taxon>Microbacteriaceae</taxon>
        <taxon>Agreia</taxon>
    </lineage>
</organism>
<evidence type="ECO:0000259" key="1">
    <source>
        <dbReference type="Pfam" id="PF08808"/>
    </source>
</evidence>
<dbReference type="InterPro" id="IPR014914">
    <property type="entry name" value="RES_dom"/>
</dbReference>
<dbReference type="Pfam" id="PF18870">
    <property type="entry name" value="HEPN_RES_NTD1"/>
    <property type="match status" value="1"/>
</dbReference>
<sequence length="346" mass="38166">MEVVVELIVEGFHYEYEDPIEMVLWSSADGGYQIGGQRDTADLLRDHEVAENEELLFDLEQAIEGQLWVQRDPYSASPVQALKWGWSFFRDYVKHKRRYTFLIREDPDATMESGGEIGMAGVPKAVADAVREAGHITVLPANTTWWRVRPHSSGEIYTSAGALGSPPNLVARDNRMSAKGMGAFYGASTLAGARAEVAGYADPTHDGTAGEFELLRDISVVDLRNAANMPSLFDSNRRHLRAPIEFMGDFLEDVTRVADPSDTQNLEYIPTQVIAEYFRYGLSGDAGPVKGILWRSSKDPTVTSCVIFADQDLMTDHSSDGNVGLGNPKPLLLLKRQSVQIISAPL</sequence>
<name>A0ABR5CJN9_9MICO</name>
<evidence type="ECO:0000313" key="3">
    <source>
        <dbReference type="EMBL" id="KJC65722.1"/>
    </source>
</evidence>
<dbReference type="EMBL" id="JYFC01000001">
    <property type="protein sequence ID" value="KJC65722.1"/>
    <property type="molecule type" value="Genomic_DNA"/>
</dbReference>
<dbReference type="Proteomes" id="UP000032503">
    <property type="component" value="Unassembled WGS sequence"/>
</dbReference>
<protein>
    <recommendedName>
        <fullName evidence="5">RES domain-containing protein</fullName>
    </recommendedName>
</protein>
<feature type="domain" description="HEPN/RES N-terminal" evidence="2">
    <location>
        <begin position="2"/>
        <end position="103"/>
    </location>
</feature>
<evidence type="ECO:0000259" key="2">
    <source>
        <dbReference type="Pfam" id="PF18870"/>
    </source>
</evidence>
<accession>A0ABR5CJN9</accession>
<evidence type="ECO:0000313" key="4">
    <source>
        <dbReference type="Proteomes" id="UP000032503"/>
    </source>
</evidence>
<feature type="domain" description="RES" evidence="1">
    <location>
        <begin position="144"/>
        <end position="309"/>
    </location>
</feature>
<keyword evidence="4" id="KW-1185">Reference proteome</keyword>
<dbReference type="InterPro" id="IPR041206">
    <property type="entry name" value="HEPN/RES_NTD1"/>
</dbReference>
<dbReference type="Pfam" id="PF08808">
    <property type="entry name" value="RES"/>
    <property type="match status" value="1"/>
</dbReference>
<evidence type="ECO:0008006" key="5">
    <source>
        <dbReference type="Google" id="ProtNLM"/>
    </source>
</evidence>
<comment type="caution">
    <text evidence="3">The sequence shown here is derived from an EMBL/GenBank/DDBJ whole genome shotgun (WGS) entry which is preliminary data.</text>
</comment>
<gene>
    <name evidence="3" type="ORF">TZ00_02780</name>
</gene>
<proteinExistence type="predicted"/>